<organism evidence="2 3">
    <name type="scientific">Chitinasiproducens palmae</name>
    <dbReference type="NCBI Taxonomy" id="1770053"/>
    <lineage>
        <taxon>Bacteria</taxon>
        <taxon>Pseudomonadati</taxon>
        <taxon>Pseudomonadota</taxon>
        <taxon>Betaproteobacteria</taxon>
        <taxon>Burkholderiales</taxon>
        <taxon>Burkholderiaceae</taxon>
        <taxon>Chitinasiproducens</taxon>
    </lineage>
</organism>
<dbReference type="AlphaFoldDB" id="A0A1H2PPY3"/>
<dbReference type="NCBIfam" id="NF006169">
    <property type="entry name" value="PRK08310.1"/>
    <property type="match status" value="1"/>
</dbReference>
<dbReference type="RefSeq" id="WP_091908251.1">
    <property type="nucleotide sequence ID" value="NZ_FNLO01000006.1"/>
</dbReference>
<dbReference type="Gene3D" id="3.90.1300.10">
    <property type="entry name" value="Amidase signature (AS) domain"/>
    <property type="match status" value="1"/>
</dbReference>
<feature type="domain" description="Amidase" evidence="1">
    <location>
        <begin position="31"/>
        <end position="199"/>
    </location>
</feature>
<evidence type="ECO:0000313" key="2">
    <source>
        <dbReference type="EMBL" id="SDV48846.1"/>
    </source>
</evidence>
<dbReference type="InterPro" id="IPR023631">
    <property type="entry name" value="Amidase_dom"/>
</dbReference>
<dbReference type="InterPro" id="IPR036928">
    <property type="entry name" value="AS_sf"/>
</dbReference>
<dbReference type="STRING" id="1770053.SAMN05216551_106109"/>
<keyword evidence="3" id="KW-1185">Reference proteome</keyword>
<dbReference type="PANTHER" id="PTHR46310:SF7">
    <property type="entry name" value="AMIDASE 1"/>
    <property type="match status" value="1"/>
</dbReference>
<dbReference type="EMBL" id="FNLO01000006">
    <property type="protein sequence ID" value="SDV48846.1"/>
    <property type="molecule type" value="Genomic_DNA"/>
</dbReference>
<reference evidence="3" key="1">
    <citation type="submission" date="2016-09" db="EMBL/GenBank/DDBJ databases">
        <authorList>
            <person name="Varghese N."/>
            <person name="Submissions S."/>
        </authorList>
    </citation>
    <scope>NUCLEOTIDE SEQUENCE [LARGE SCALE GENOMIC DNA]</scope>
    <source>
        <strain evidence="3">JS23</strain>
    </source>
</reference>
<dbReference type="SUPFAM" id="SSF75304">
    <property type="entry name" value="Amidase signature (AS) enzymes"/>
    <property type="match status" value="1"/>
</dbReference>
<evidence type="ECO:0000259" key="1">
    <source>
        <dbReference type="Pfam" id="PF01425"/>
    </source>
</evidence>
<evidence type="ECO:0000313" key="3">
    <source>
        <dbReference type="Proteomes" id="UP000243719"/>
    </source>
</evidence>
<accession>A0A1H2PPY3</accession>
<feature type="domain" description="Amidase" evidence="1">
    <location>
        <begin position="237"/>
        <end position="391"/>
    </location>
</feature>
<sequence>MNRAGLLAPGLHGAFVADGFGRAPDAALAAGARLAGKRLAVKDVFDIAGLRTGSGNPTWRAQQPVAGRTALAVAALLAEGATWVGKTVTDELTYSLAGVNAHYGTPTNPADPTRIPGGSSSGSAVAVAAGHADIGLGTDCGGSVRLPASYCGIWGMRPSHGRIAGDGCLTLAHSFDTVGWFARDADTLAEVFAVLARVDLSPTPASALAGRLAVPRHLLDCVDARVAAAFDAWLPTLPVAVSRLAQDVSLAEWAQAFRVLQASEIAQRYGAWFRAHHTAFGPDVGTRFAAALDVTSAQVARAQLTRRRASAAMSEALSDGRYWLMPTVPDAAPRLDEPPSSVEGTRARAQQMLCVAGLAGLPQVSMPWLTLDGAPLGVSLIGARGDDEGVLAAAVALHAGYSGVA</sequence>
<protein>
    <submittedName>
        <fullName evidence="2">Amidase</fullName>
    </submittedName>
</protein>
<dbReference type="PROSITE" id="PS00571">
    <property type="entry name" value="AMIDASES"/>
    <property type="match status" value="1"/>
</dbReference>
<name>A0A1H2PPY3_9BURK</name>
<dbReference type="InterPro" id="IPR020556">
    <property type="entry name" value="Amidase_CS"/>
</dbReference>
<proteinExistence type="predicted"/>
<dbReference type="Proteomes" id="UP000243719">
    <property type="component" value="Unassembled WGS sequence"/>
</dbReference>
<dbReference type="OrthoDB" id="8872210at2"/>
<dbReference type="PANTHER" id="PTHR46310">
    <property type="entry name" value="AMIDASE 1"/>
    <property type="match status" value="1"/>
</dbReference>
<gene>
    <name evidence="2" type="ORF">SAMN05216551_106109</name>
</gene>
<dbReference type="Pfam" id="PF01425">
    <property type="entry name" value="Amidase"/>
    <property type="match status" value="2"/>
</dbReference>